<gene>
    <name evidence="1" type="ORF">C3E78_10480</name>
</gene>
<sequence>MQITTTRTGSTDTEHLLSPVRVGALELPNRVLMAPMTRKRADEDNVPIPAVAEYYAQRATAGLIITEAAAATPFGAGYGPMVGFFTTSQGAAWREVVDAVHAAGGRIALQLWHVVRARTEEDGAGKGPNWVITDELRPEQLTEDEILAVPRDFGAAARRARELGFDAVELHAGSGNLMDRFLRSSTNRRTDGYGATAAGRARLLLESIEAIAAEIGSDRTGVKLSPIWPVDGRPDPSGREAFAYIFGRLTDIDLAYVHVNRVTDADRTMGADESITVEWMREHYAGTLLAAGAFTREDGERAVASGVVDAVVYGRPFAANPDLPARFAANAPLNGTRRETFYTNGPEGLIDYPTL</sequence>
<reference evidence="2" key="1">
    <citation type="submission" date="2018-01" db="EMBL/GenBank/DDBJ databases">
        <authorList>
            <person name="Li J."/>
        </authorList>
    </citation>
    <scope>NUCLEOTIDE SEQUENCE [LARGE SCALE GENOMIC DNA]</scope>
    <source>
        <strain evidence="2">592</strain>
    </source>
</reference>
<dbReference type="SUPFAM" id="SSF51395">
    <property type="entry name" value="FMN-linked oxidoreductases"/>
    <property type="match status" value="1"/>
</dbReference>
<accession>A0A5F2EZK3</accession>
<evidence type="ECO:0000313" key="1">
    <source>
        <dbReference type="EMBL" id="AWB92591.1"/>
    </source>
</evidence>
<evidence type="ECO:0000313" key="2">
    <source>
        <dbReference type="Proteomes" id="UP000244384"/>
    </source>
</evidence>
<dbReference type="InterPro" id="IPR001155">
    <property type="entry name" value="OxRdtase_FMN_N"/>
</dbReference>
<dbReference type="GO" id="GO:0005829">
    <property type="term" value="C:cytosol"/>
    <property type="evidence" value="ECO:0007669"/>
    <property type="project" value="TreeGrafter"/>
</dbReference>
<dbReference type="Pfam" id="PF00724">
    <property type="entry name" value="Oxidored_FMN"/>
    <property type="match status" value="1"/>
</dbReference>
<dbReference type="Gene3D" id="3.20.20.70">
    <property type="entry name" value="Aldolase class I"/>
    <property type="match status" value="1"/>
</dbReference>
<dbReference type="OrthoDB" id="3169239at2"/>
<dbReference type="GO" id="GO:0010181">
    <property type="term" value="F:FMN binding"/>
    <property type="evidence" value="ECO:0007669"/>
    <property type="project" value="InterPro"/>
</dbReference>
<dbReference type="AlphaFoldDB" id="A0A2S0WMQ2"/>
<proteinExistence type="predicted"/>
<dbReference type="InterPro" id="IPR045247">
    <property type="entry name" value="Oye-like"/>
</dbReference>
<dbReference type="Proteomes" id="UP000244384">
    <property type="component" value="Chromosome"/>
</dbReference>
<dbReference type="KEGG" id="aez:C3E78_10480"/>
<dbReference type="PANTHER" id="PTHR22893">
    <property type="entry name" value="NADH OXIDOREDUCTASE-RELATED"/>
    <property type="match status" value="1"/>
</dbReference>
<name>A0A2S0WMQ2_9ACTN</name>
<organism evidence="1 2">
    <name type="scientific">Aeromicrobium chenweiae</name>
    <dbReference type="NCBI Taxonomy" id="2079793"/>
    <lineage>
        <taxon>Bacteria</taxon>
        <taxon>Bacillati</taxon>
        <taxon>Actinomycetota</taxon>
        <taxon>Actinomycetes</taxon>
        <taxon>Propionibacteriales</taxon>
        <taxon>Nocardioidaceae</taxon>
        <taxon>Aeromicrobium</taxon>
    </lineage>
</organism>
<accession>A0A2S0WMQ2</accession>
<dbReference type="PANTHER" id="PTHR22893:SF91">
    <property type="entry name" value="NADPH DEHYDROGENASE 2-RELATED"/>
    <property type="match status" value="1"/>
</dbReference>
<dbReference type="GO" id="GO:0016491">
    <property type="term" value="F:oxidoreductase activity"/>
    <property type="evidence" value="ECO:0007669"/>
    <property type="project" value="InterPro"/>
</dbReference>
<protein>
    <submittedName>
        <fullName evidence="1">Alkene reductase</fullName>
    </submittedName>
</protein>
<dbReference type="InterPro" id="IPR013785">
    <property type="entry name" value="Aldolase_TIM"/>
</dbReference>
<dbReference type="EMBL" id="CP026952">
    <property type="protein sequence ID" value="AWB92591.1"/>
    <property type="molecule type" value="Genomic_DNA"/>
</dbReference>
<dbReference type="RefSeq" id="WP_108578236.1">
    <property type="nucleotide sequence ID" value="NZ_CP026952.1"/>
</dbReference>
<keyword evidence="2" id="KW-1185">Reference proteome</keyword>